<organism evidence="4 5">
    <name type="scientific">Epilithonimonas lactis</name>
    <dbReference type="NCBI Taxonomy" id="421072"/>
    <lineage>
        <taxon>Bacteria</taxon>
        <taxon>Pseudomonadati</taxon>
        <taxon>Bacteroidota</taxon>
        <taxon>Flavobacteriia</taxon>
        <taxon>Flavobacteriales</taxon>
        <taxon>Weeksellaceae</taxon>
        <taxon>Chryseobacterium group</taxon>
        <taxon>Epilithonimonas</taxon>
    </lineage>
</organism>
<proteinExistence type="predicted"/>
<dbReference type="NCBIfam" id="TIGR04183">
    <property type="entry name" value="Por_Secre_tail"/>
    <property type="match status" value="1"/>
</dbReference>
<evidence type="ECO:0000313" key="4">
    <source>
        <dbReference type="EMBL" id="KFC18390.1"/>
    </source>
</evidence>
<dbReference type="RefSeq" id="WP_034978898.1">
    <property type="nucleotide sequence ID" value="NZ_FOFI01000006.1"/>
</dbReference>
<evidence type="ECO:0000256" key="2">
    <source>
        <dbReference type="SAM" id="SignalP"/>
    </source>
</evidence>
<evidence type="ECO:0000313" key="5">
    <source>
        <dbReference type="Proteomes" id="UP000028623"/>
    </source>
</evidence>
<name>A0A085B7E5_9FLAO</name>
<comment type="caution">
    <text evidence="4">The sequence shown here is derived from an EMBL/GenBank/DDBJ whole genome shotgun (WGS) entry which is preliminary data.</text>
</comment>
<sequence>MKRKFILLSLLGSLSTYAQQDSFEYNGALSSNGWSSHGGTLAQLVTLTSASDAGNSLYYPGMVPSKGNRALITSAQSEDVNLAFTEDVTTTAFASFLMKVVDNSTMSANTLNTAPGYFLHFSPFSGEDIGSTGIVSRLSVRKGSSASTFNLGILNTTGGSASLTDIYGSTTPVEYQVGTTYLVVLKYDITGTTGQTTIWINPTAASEATPTHSSAFGNSNKLTQVGSLAFRQAATSGSIEIDEVRLGKTWSEVVGSALLATDDVKINRTPLISNTLVKDGFTVLTKKQARIQIYTVSGNLVNDEVFAPNSKVNVSNLNAGQYILRIAEGDNVSTVKIIKQ</sequence>
<accession>A0A085B7E5</accession>
<dbReference type="Proteomes" id="UP000028623">
    <property type="component" value="Unassembled WGS sequence"/>
</dbReference>
<dbReference type="Pfam" id="PF18962">
    <property type="entry name" value="Por_Secre_tail"/>
    <property type="match status" value="1"/>
</dbReference>
<dbReference type="OrthoDB" id="1056765at2"/>
<dbReference type="InterPro" id="IPR026444">
    <property type="entry name" value="Secre_tail"/>
</dbReference>
<evidence type="ECO:0000256" key="1">
    <source>
        <dbReference type="ARBA" id="ARBA00022729"/>
    </source>
</evidence>
<reference evidence="4 5" key="1">
    <citation type="submission" date="2014-07" db="EMBL/GenBank/DDBJ databases">
        <title>Epilithonimonas lactis LMG 22401 Genome.</title>
        <authorList>
            <person name="Pipes S.E."/>
            <person name="Stropko S.J."/>
        </authorList>
    </citation>
    <scope>NUCLEOTIDE SEQUENCE [LARGE SCALE GENOMIC DNA]</scope>
    <source>
        <strain evidence="4 5">LMG 24401</strain>
    </source>
</reference>
<gene>
    <name evidence="4" type="ORF">IO89_18020</name>
</gene>
<feature type="domain" description="Secretion system C-terminal sorting" evidence="3">
    <location>
        <begin position="279"/>
        <end position="338"/>
    </location>
</feature>
<protein>
    <recommendedName>
        <fullName evidence="3">Secretion system C-terminal sorting domain-containing protein</fullName>
    </recommendedName>
</protein>
<keyword evidence="1 2" id="KW-0732">Signal</keyword>
<dbReference type="STRING" id="421072.SAMN04488097_3699"/>
<dbReference type="AlphaFoldDB" id="A0A085B7E5"/>
<feature type="signal peptide" evidence="2">
    <location>
        <begin position="1"/>
        <end position="18"/>
    </location>
</feature>
<dbReference type="EMBL" id="JPLY01000007">
    <property type="protein sequence ID" value="KFC18390.1"/>
    <property type="molecule type" value="Genomic_DNA"/>
</dbReference>
<evidence type="ECO:0000259" key="3">
    <source>
        <dbReference type="Pfam" id="PF18962"/>
    </source>
</evidence>
<keyword evidence="5" id="KW-1185">Reference proteome</keyword>
<feature type="chain" id="PRO_5001786571" description="Secretion system C-terminal sorting domain-containing protein" evidence="2">
    <location>
        <begin position="19"/>
        <end position="340"/>
    </location>
</feature>